<evidence type="ECO:0000256" key="14">
    <source>
        <dbReference type="ARBA" id="ARBA00071477"/>
    </source>
</evidence>
<dbReference type="FunFam" id="3.80.10.10:FF:001051">
    <property type="entry name" value="Leucine-rich repeat-containing 23"/>
    <property type="match status" value="1"/>
</dbReference>
<keyword evidence="3" id="KW-0433">Leucine-rich repeat</keyword>
<organism evidence="20 21">
    <name type="scientific">Atractosteus spatula</name>
    <name type="common">Alligator gar</name>
    <name type="synonym">Lepisosteus spatula</name>
    <dbReference type="NCBI Taxonomy" id="7917"/>
    <lineage>
        <taxon>Eukaryota</taxon>
        <taxon>Metazoa</taxon>
        <taxon>Chordata</taxon>
        <taxon>Craniata</taxon>
        <taxon>Vertebrata</taxon>
        <taxon>Euteleostomi</taxon>
        <taxon>Actinopterygii</taxon>
        <taxon>Neopterygii</taxon>
        <taxon>Holostei</taxon>
        <taxon>Semionotiformes</taxon>
        <taxon>Lepisosteidae</taxon>
        <taxon>Atractosteus</taxon>
    </lineage>
</organism>
<dbReference type="InterPro" id="IPR001190">
    <property type="entry name" value="SRCR"/>
</dbReference>
<dbReference type="PROSITE" id="PS51450">
    <property type="entry name" value="LRR"/>
    <property type="match status" value="4"/>
</dbReference>
<feature type="domain" description="Ig-like" evidence="19">
    <location>
        <begin position="2129"/>
        <end position="2208"/>
    </location>
</feature>
<evidence type="ECO:0000256" key="1">
    <source>
        <dbReference type="ARBA" id="ARBA00004611"/>
    </source>
</evidence>
<dbReference type="GO" id="GO:0005615">
    <property type="term" value="C:extracellular space"/>
    <property type="evidence" value="ECO:0007669"/>
    <property type="project" value="TreeGrafter"/>
</dbReference>
<evidence type="ECO:0000256" key="8">
    <source>
        <dbReference type="ARBA" id="ARBA00023069"/>
    </source>
</evidence>
<evidence type="ECO:0000256" key="15">
    <source>
        <dbReference type="PROSITE-ProRule" id="PRU00196"/>
    </source>
</evidence>
<feature type="region of interest" description="Disordered" evidence="16">
    <location>
        <begin position="526"/>
        <end position="589"/>
    </location>
</feature>
<dbReference type="SMART" id="SM00369">
    <property type="entry name" value="LRR_TYP"/>
    <property type="match status" value="4"/>
</dbReference>
<keyword evidence="17" id="KW-0812">Transmembrane</keyword>
<feature type="disulfide bond" evidence="15">
    <location>
        <begin position="848"/>
        <end position="909"/>
    </location>
</feature>
<dbReference type="PROSITE" id="PS50835">
    <property type="entry name" value="IG_LIKE"/>
    <property type="match status" value="9"/>
</dbReference>
<dbReference type="Proteomes" id="UP000736164">
    <property type="component" value="Unassembled WGS sequence"/>
</dbReference>
<feature type="disulfide bond" evidence="15">
    <location>
        <begin position="1843"/>
        <end position="1907"/>
    </location>
</feature>
<evidence type="ECO:0000256" key="7">
    <source>
        <dbReference type="ARBA" id="ARBA00023054"/>
    </source>
</evidence>
<feature type="domain" description="SRCR" evidence="18">
    <location>
        <begin position="1819"/>
        <end position="1918"/>
    </location>
</feature>
<dbReference type="FunFam" id="3.10.250.10:FF:000031">
    <property type="entry name" value="RIKEN cDNA 5830411N06, isoform CRA_a"/>
    <property type="match status" value="1"/>
</dbReference>
<feature type="disulfide bond" evidence="15">
    <location>
        <begin position="1946"/>
        <end position="2010"/>
    </location>
</feature>
<evidence type="ECO:0000256" key="17">
    <source>
        <dbReference type="SAM" id="Phobius"/>
    </source>
</evidence>
<feature type="domain" description="Ig-like" evidence="19">
    <location>
        <begin position="918"/>
        <end position="1011"/>
    </location>
</feature>
<dbReference type="GO" id="GO:0016020">
    <property type="term" value="C:membrane"/>
    <property type="evidence" value="ECO:0007669"/>
    <property type="project" value="InterPro"/>
</dbReference>
<dbReference type="SUPFAM" id="SSF48726">
    <property type="entry name" value="Immunoglobulin"/>
    <property type="match status" value="9"/>
</dbReference>
<keyword evidence="17" id="KW-0472">Membrane</keyword>
<dbReference type="PROSITE" id="PS00420">
    <property type="entry name" value="SRCR_1"/>
    <property type="match status" value="4"/>
</dbReference>
<evidence type="ECO:0000256" key="4">
    <source>
        <dbReference type="ARBA" id="ARBA00022729"/>
    </source>
</evidence>
<feature type="disulfide bond" evidence="15">
    <location>
        <begin position="1487"/>
        <end position="1497"/>
    </location>
</feature>
<proteinExistence type="predicted"/>
<dbReference type="Pfam" id="PF14580">
    <property type="entry name" value="LRR_9"/>
    <property type="match status" value="1"/>
</dbReference>
<dbReference type="Pfam" id="PF13895">
    <property type="entry name" value="Ig_2"/>
    <property type="match status" value="1"/>
</dbReference>
<comment type="caution">
    <text evidence="20">The sequence shown here is derived from an EMBL/GenBank/DDBJ whole genome shotgun (WGS) entry which is preliminary data.</text>
</comment>
<keyword evidence="2" id="KW-0963">Cytoplasm</keyword>
<dbReference type="InterPro" id="IPR003599">
    <property type="entry name" value="Ig_sub"/>
</dbReference>
<dbReference type="PROSITE" id="PS50287">
    <property type="entry name" value="SRCR_2"/>
    <property type="match status" value="6"/>
</dbReference>
<name>A0A8J7P1X9_ATRSP</name>
<dbReference type="InterPro" id="IPR036179">
    <property type="entry name" value="Ig-like_dom_sf"/>
</dbReference>
<keyword evidence="11" id="KW-0206">Cytoskeleton</keyword>
<dbReference type="FunFam" id="3.10.250.10:FF:000003">
    <property type="entry name" value="Deleted in malignant brain tumors 1"/>
    <property type="match status" value="1"/>
</dbReference>
<dbReference type="InterPro" id="IPR013151">
    <property type="entry name" value="Immunoglobulin_dom"/>
</dbReference>
<dbReference type="Pfam" id="PF00047">
    <property type="entry name" value="ig"/>
    <property type="match status" value="1"/>
</dbReference>
<evidence type="ECO:0000313" key="20">
    <source>
        <dbReference type="EMBL" id="MBN3322525.1"/>
    </source>
</evidence>
<feature type="disulfide bond" evidence="15">
    <location>
        <begin position="1959"/>
        <end position="2020"/>
    </location>
</feature>
<dbReference type="SMART" id="SM00365">
    <property type="entry name" value="LRR_SD22"/>
    <property type="match status" value="6"/>
</dbReference>
<feature type="non-terminal residue" evidence="20">
    <location>
        <position position="1"/>
    </location>
</feature>
<feature type="disulfide bond" evidence="15">
    <location>
        <begin position="1443"/>
        <end position="1507"/>
    </location>
</feature>
<comment type="subcellular location">
    <subcellularLocation>
        <location evidence="1">Cytoplasm</location>
        <location evidence="1">Cytoskeleton</location>
        <location evidence="1">Flagellum axoneme</location>
    </subcellularLocation>
</comment>
<feature type="compositionally biased region" description="Basic and acidic residues" evidence="16">
    <location>
        <begin position="579"/>
        <end position="589"/>
    </location>
</feature>
<dbReference type="SMART" id="SM00408">
    <property type="entry name" value="IGc2"/>
    <property type="match status" value="8"/>
</dbReference>
<gene>
    <name evidence="20" type="primary">Dmbt1_8</name>
    <name evidence="20" type="ORF">GTO95_0005872</name>
</gene>
<evidence type="ECO:0000256" key="13">
    <source>
        <dbReference type="ARBA" id="ARBA00023319"/>
    </source>
</evidence>
<feature type="transmembrane region" description="Helical" evidence="17">
    <location>
        <begin position="438"/>
        <end position="462"/>
    </location>
</feature>
<feature type="disulfide bond" evidence="15">
    <location>
        <begin position="835"/>
        <end position="899"/>
    </location>
</feature>
<dbReference type="PRINTS" id="PR00258">
    <property type="entry name" value="SPERACTRCPTR"/>
</dbReference>
<evidence type="ECO:0000259" key="18">
    <source>
        <dbReference type="PROSITE" id="PS50287"/>
    </source>
</evidence>
<feature type="disulfide bond" evidence="15">
    <location>
        <begin position="1990"/>
        <end position="2000"/>
    </location>
</feature>
<dbReference type="SMART" id="SM00202">
    <property type="entry name" value="SR"/>
    <property type="match status" value="6"/>
</dbReference>
<feature type="region of interest" description="Disordered" evidence="16">
    <location>
        <begin position="470"/>
        <end position="498"/>
    </location>
</feature>
<dbReference type="SUPFAM" id="SSF56487">
    <property type="entry name" value="SRCR-like"/>
    <property type="match status" value="6"/>
</dbReference>
<keyword evidence="9 15" id="KW-1015">Disulfide bond</keyword>
<dbReference type="InterPro" id="IPR036772">
    <property type="entry name" value="SRCR-like_dom_sf"/>
</dbReference>
<feature type="disulfide bond" evidence="15">
    <location>
        <begin position="1456"/>
        <end position="1517"/>
    </location>
</feature>
<feature type="domain" description="Ig-like" evidence="19">
    <location>
        <begin position="1324"/>
        <end position="1409"/>
    </location>
</feature>
<feature type="domain" description="SRCR" evidence="18">
    <location>
        <begin position="1115"/>
        <end position="1214"/>
    </location>
</feature>
<evidence type="ECO:0000256" key="6">
    <source>
        <dbReference type="ARBA" id="ARBA00022846"/>
    </source>
</evidence>
<dbReference type="Gene3D" id="3.80.10.10">
    <property type="entry name" value="Ribonuclease Inhibitor"/>
    <property type="match status" value="2"/>
</dbReference>
<dbReference type="PANTHER" id="PTHR45817:SF9">
    <property type="entry name" value="SRCR DOMAIN-CONTAINING PROTEIN"/>
    <property type="match status" value="1"/>
</dbReference>
<feature type="disulfide bond" evidence="15">
    <location>
        <begin position="743"/>
        <end position="804"/>
    </location>
</feature>
<feature type="domain" description="Ig-like" evidence="19">
    <location>
        <begin position="1222"/>
        <end position="1315"/>
    </location>
</feature>
<keyword evidence="5" id="KW-0677">Repeat</keyword>
<keyword evidence="7" id="KW-0175">Coiled coil</keyword>
<keyword evidence="12" id="KW-0966">Cell projection</keyword>
<feature type="domain" description="Ig-like" evidence="19">
    <location>
        <begin position="1627"/>
        <end position="1708"/>
    </location>
</feature>
<evidence type="ECO:0000256" key="16">
    <source>
        <dbReference type="SAM" id="MobiDB-lite"/>
    </source>
</evidence>
<feature type="disulfide bond" evidence="15">
    <location>
        <begin position="774"/>
        <end position="784"/>
    </location>
</feature>
<dbReference type="SMART" id="SM00409">
    <property type="entry name" value="IG"/>
    <property type="match status" value="9"/>
</dbReference>
<feature type="disulfide bond" evidence="15">
    <location>
        <begin position="1887"/>
        <end position="1897"/>
    </location>
</feature>
<dbReference type="InterPro" id="IPR007110">
    <property type="entry name" value="Ig-like_dom"/>
</dbReference>
<evidence type="ECO:0000313" key="21">
    <source>
        <dbReference type="Proteomes" id="UP000736164"/>
    </source>
</evidence>
<evidence type="ECO:0000256" key="12">
    <source>
        <dbReference type="ARBA" id="ARBA00023273"/>
    </source>
</evidence>
<dbReference type="InterPro" id="IPR001611">
    <property type="entry name" value="Leu-rich_rpt"/>
</dbReference>
<dbReference type="Pfam" id="PF00530">
    <property type="entry name" value="SRCR"/>
    <property type="match status" value="6"/>
</dbReference>
<feature type="domain" description="Ig-like" evidence="19">
    <location>
        <begin position="1526"/>
        <end position="1619"/>
    </location>
</feature>
<keyword evidence="13" id="KW-0393">Immunoglobulin domain</keyword>
<evidence type="ECO:0000259" key="19">
    <source>
        <dbReference type="PROSITE" id="PS50835"/>
    </source>
</evidence>
<dbReference type="Gene3D" id="2.60.40.10">
    <property type="entry name" value="Immunoglobulins"/>
    <property type="match status" value="10"/>
</dbReference>
<dbReference type="InterPro" id="IPR003591">
    <property type="entry name" value="Leu-rich_rpt_typical-subtyp"/>
</dbReference>
<dbReference type="InterPro" id="IPR032675">
    <property type="entry name" value="LRR_dom_sf"/>
</dbReference>
<dbReference type="FunFam" id="3.10.250.10:FF:000006">
    <property type="entry name" value="neurotrypsin isoform X2"/>
    <property type="match status" value="2"/>
</dbReference>
<feature type="domain" description="SRCR" evidence="18">
    <location>
        <begin position="1922"/>
        <end position="2021"/>
    </location>
</feature>
<keyword evidence="8" id="KW-0969">Cilium</keyword>
<feature type="disulfide bond" evidence="15">
    <location>
        <begin position="1856"/>
        <end position="1917"/>
    </location>
</feature>
<feature type="transmembrane region" description="Helical" evidence="17">
    <location>
        <begin position="1726"/>
        <end position="1746"/>
    </location>
</feature>
<sequence length="2329" mass="247793">MSDREEEGVEDKAELAEPGNTASILDSEGEEGGREEGEGQGEEEALLEKEEKLESCPLTSEMISEGLSLLCRTGNGLAHAFVRLELKERGLTDLNILSSFVHLRFLDISSNYLSDLSPLASLSHLLWLKADGNLLDGFKGQPLGQLEYLQWLNLASNRIKNTEGLGGPSLETLNLTGNGIQSISGLDYGRLANLVTLELRGNRLETTDRIYLPNLRRLYLAQNLIKHLEGLERLEKLTTLHLRDNRIESLEGFSEGMKSLQYLNMRGNLVFSPRALLSLAPVAGSLRALVLSENPLSESEDYRMSVLLRLPLLERLDKDSVTAEERSEVAERQRVAELQRPKISISGPVGRVTWGQHFSISCSVVPQLTNGTFHLVLPDGTRTTSQPAVNHTAIFPRLAARLSDQGSYSCLYEVVGINRTFNESSSPFSVMMKESVPLITVVSTAGGAVLLIILCIIIFISCKRKKTRESRRSEPAKMTASASQRQDDLDSCGSVPDYENQTAEYDSASYVNMECAVENDSDADYINTETLDPSRPGAGDSDSQPDYENFSHAGAGQGTSRIVQQVRAEPAGTLQNPTEPEKSLEREDSEAVLKPVVTLLPHQGHFKGHRVEQLCLMRKSIITSTLLISGKALYERDVSGSPVLQPVSEIQGRSPCGVQPECLKRLSHWQLPSPLLTCGGHFRSFNSGRSRPGICVPLLLDGAQVRLVNNAGCCSGRVEVYHSGQWGTVCDDSWDTNDAQVVCRALECGGAVSAPGSAHFGQGSGKIWLDDVSCSGSESSLTQCTHPGFGTHNCDHGEDAGVVCSGSIPGVRLGGGSRCAGRVEVYHRGEWGSVCAAGWDLSGADVVCRQLGCGAAVSAPPGAVYGRGNVSFLLADMRCAGDEERLCHCAFNNTDNKDCESGSPSAVLCSNAGDIQKPTLTLLSPHPAFSPGEDVSFNCSAPSRLHTSIGFDLYRSSAGSPTVTRTAGSPQTTVELRVSDLDSSHQGSYSCQYRVQGRAQNFSSPRSDSINITVVALPQPSISLSVPRGEVTRGHSFNITCSTASPHPNSTFHLLHLSGSQRQWLAASAHSAVFTVPAASDSQDGNYTCQLSTQVSGRSFSSSHSSAVRITITDVRLGGGSRCAGRVEVYHRGEWGSVCAAGWDLSGADVVCRQLGCGAAVSAPPGAVYGRGSGPVLLGGVGCSGDEAVLSDCPSAGWGRQSCSQGQDSSVICLSSGVIQKPSLSLLSPHPAFSPGEDVSFNCSAPSRLHTSIGFDLYRSSAGSPTVTRTAGSPQTTVELRVSDLDSSHQGSYSCQYRVQGRAQNFSSPRSDSINITVVHLQKPHVSTIPSTGEVTKGHNFSILCTTAPLHSAGRMFLLEWTEEAAMNLLSEPTSHGSVTFSLSLSENRNYSCQYQTHVSARILNSPLSDPARITVTDVRLGGGSRCAGRVEVYHRGEWGSVCAAGWDLSGADVVCRQLGCGAAVSAPPGAVYGRGSGPVLLGGVGCSGDEAVLSDCPSAGWGRQSCSQGQDSSVICLSSGVIQKPSLSLLSPHPAFSPGEDVSFNCSAPSRLHTSIGFDLYRSSAGSPTVTRTAGSPQTTVELRVSDLDSSHQGSYSCQYRVQGRAQNFSSPRSDSINITVVELQPRITLSEPDGEVTLGNSFTINCSIKPNYPGGAFHLQINGTAVQSESTYSGSVTFSVPAAQYFHTGNYTCSYEAEVFNRTFVSPSSALMPLTVRESLLKPIVLGVVLVVLLLLILFILFLLCNKKKREQEKGATAALCLEVKLVSALQTAPVELGIRCFSATRSHEALALSIDYNHTDPLVPCSGTRAPPPVFVRLVNGAGCSGRVEVYHSGQWGTVCDDSWDTNDAQVVCRALECGGAVSAPGSAHFGQGSGKIWLDDVSCSGSESSLTQCTHPVFGTHNCNHGEDAGVVCSGAQVRLVNGAGCSGRVEVYHSGQWGTVCDDSWDTNDAQVVCRELGCGSAVSAPGSAPFGQGSGKIWLDDVSCSGSESSLTQCTHPEFGTHNCNHGEDAGVVCSGVIQKPSLSLLSPHPAFSPGEDVSFNCSAPSRLHTSIGFDLYRSSAGSPTVTRTAGSPQTTVELRVSDLDSSHQGSYSCQYRVQGRAQNFSSPRSDSINITVVVLQKPLISLTPHSGEVPWGNSVHITCSILTPPAGGTFHLWHSGESPSQPQRASPATFTFPAVDFINEGSYSCQYQTQVSSRNFYSPNSDHVHLSVIVTLQQPYISLSAPAGKVTRGQNLTITCSTVPQYPGGIFQLRFIGSNGSVIQMSSPAVNHSASYSFPAVEFSHQGNYSCLYETQVSSRTFASPESELLPLTVTNKGKIAG</sequence>
<dbReference type="Gene3D" id="3.10.250.10">
    <property type="entry name" value="SRCR-like domain"/>
    <property type="match status" value="6"/>
</dbReference>
<feature type="domain" description="SRCR" evidence="18">
    <location>
        <begin position="811"/>
        <end position="910"/>
    </location>
</feature>
<feature type="domain" description="SRCR" evidence="18">
    <location>
        <begin position="1419"/>
        <end position="1518"/>
    </location>
</feature>
<feature type="domain" description="Ig-like" evidence="19">
    <location>
        <begin position="2027"/>
        <end position="2120"/>
    </location>
</feature>
<feature type="domain" description="SRCR" evidence="18">
    <location>
        <begin position="705"/>
        <end position="805"/>
    </location>
</feature>
<evidence type="ECO:0000256" key="11">
    <source>
        <dbReference type="ARBA" id="ARBA00023212"/>
    </source>
</evidence>
<feature type="domain" description="Ig-like" evidence="19">
    <location>
        <begin position="1020"/>
        <end position="1111"/>
    </location>
</feature>
<evidence type="ECO:0000256" key="5">
    <source>
        <dbReference type="ARBA" id="ARBA00022737"/>
    </source>
</evidence>
<feature type="disulfide bond" evidence="15">
    <location>
        <begin position="730"/>
        <end position="794"/>
    </location>
</feature>
<evidence type="ECO:0000256" key="9">
    <source>
        <dbReference type="ARBA" id="ARBA00023157"/>
    </source>
</evidence>
<evidence type="ECO:0000256" key="3">
    <source>
        <dbReference type="ARBA" id="ARBA00022614"/>
    </source>
</evidence>
<dbReference type="InterPro" id="IPR050912">
    <property type="entry name" value="LOX-like_protein"/>
</dbReference>
<keyword evidence="17" id="KW-1133">Transmembrane helix</keyword>
<feature type="domain" description="Ig-like" evidence="19">
    <location>
        <begin position="2226"/>
        <end position="2310"/>
    </location>
</feature>
<feature type="non-terminal residue" evidence="20">
    <location>
        <position position="2329"/>
    </location>
</feature>
<feature type="disulfide bond" evidence="15">
    <location>
        <begin position="879"/>
        <end position="889"/>
    </location>
</feature>
<dbReference type="InterPro" id="IPR003598">
    <property type="entry name" value="Ig_sub2"/>
</dbReference>
<reference evidence="20" key="1">
    <citation type="journal article" date="2021" name="Cell">
        <title>Tracing the genetic footprints of vertebrate landing in non-teleost ray-finned fishes.</title>
        <authorList>
            <person name="Bi X."/>
            <person name="Wang K."/>
            <person name="Yang L."/>
            <person name="Pan H."/>
            <person name="Jiang H."/>
            <person name="Wei Q."/>
            <person name="Fang M."/>
            <person name="Yu H."/>
            <person name="Zhu C."/>
            <person name="Cai Y."/>
            <person name="He Y."/>
            <person name="Gan X."/>
            <person name="Zeng H."/>
            <person name="Yu D."/>
            <person name="Zhu Y."/>
            <person name="Jiang H."/>
            <person name="Qiu Q."/>
            <person name="Yang H."/>
            <person name="Zhang Y.E."/>
            <person name="Wang W."/>
            <person name="Zhu M."/>
            <person name="He S."/>
            <person name="Zhang G."/>
        </authorList>
    </citation>
    <scope>NUCLEOTIDE SEQUENCE</scope>
    <source>
        <strain evidence="20">Allg_001</strain>
    </source>
</reference>
<feature type="region of interest" description="Disordered" evidence="16">
    <location>
        <begin position="1"/>
        <end position="46"/>
    </location>
</feature>
<dbReference type="PANTHER" id="PTHR45817">
    <property type="entry name" value="LYSYL OXIDASE-LIKE-RELATED"/>
    <property type="match status" value="1"/>
</dbReference>
<keyword evidence="21" id="KW-1185">Reference proteome</keyword>
<keyword evidence="6" id="KW-0282">Flagellum</keyword>
<dbReference type="GO" id="GO:0004720">
    <property type="term" value="F:protein-lysine 6-oxidase activity"/>
    <property type="evidence" value="ECO:0007669"/>
    <property type="project" value="TreeGrafter"/>
</dbReference>
<dbReference type="EMBL" id="JAAWVO010060449">
    <property type="protein sequence ID" value="MBN3322525.1"/>
    <property type="molecule type" value="Genomic_DNA"/>
</dbReference>
<keyword evidence="4" id="KW-0732">Signal</keyword>
<dbReference type="InterPro" id="IPR013783">
    <property type="entry name" value="Ig-like_fold"/>
</dbReference>
<feature type="disulfide bond" evidence="15">
    <location>
        <begin position="1139"/>
        <end position="1203"/>
    </location>
</feature>
<dbReference type="FunFam" id="3.10.250.10:FF:000002">
    <property type="entry name" value="Scavenger receptor cysteine-rich type 1 protein M130"/>
    <property type="match status" value="2"/>
</dbReference>
<dbReference type="SUPFAM" id="SSF52058">
    <property type="entry name" value="L domain-like"/>
    <property type="match status" value="1"/>
</dbReference>
<evidence type="ECO:0000256" key="10">
    <source>
        <dbReference type="ARBA" id="ARBA00023180"/>
    </source>
</evidence>
<feature type="disulfide bond" evidence="15">
    <location>
        <begin position="1183"/>
        <end position="1193"/>
    </location>
</feature>
<keyword evidence="10" id="KW-0325">Glycoprotein</keyword>
<evidence type="ECO:0000256" key="2">
    <source>
        <dbReference type="ARBA" id="ARBA00022490"/>
    </source>
</evidence>
<accession>A0A8J7P1X9</accession>
<protein>
    <recommendedName>
        <fullName evidence="14">Leucine-rich repeat-containing protein 23</fullName>
    </recommendedName>
</protein>
<feature type="disulfide bond" evidence="15">
    <location>
        <begin position="1152"/>
        <end position="1213"/>
    </location>
</feature>